<dbReference type="AlphaFoldDB" id="A0A6H0Y0R7"/>
<evidence type="ECO:0000256" key="4">
    <source>
        <dbReference type="ARBA" id="ARBA00022824"/>
    </source>
</evidence>
<comment type="subcellular location">
    <subcellularLocation>
        <location evidence="1">Endoplasmic reticulum membrane</location>
        <topology evidence="1">Multi-pass membrane protein</topology>
    </subcellularLocation>
</comment>
<evidence type="ECO:0000256" key="1">
    <source>
        <dbReference type="ARBA" id="ARBA00004477"/>
    </source>
</evidence>
<dbReference type="PANTHER" id="PTHR31204">
    <property type="entry name" value="SIGMA INTRACELLULAR RECEPTOR 2"/>
    <property type="match status" value="1"/>
</dbReference>
<evidence type="ECO:0000259" key="9">
    <source>
        <dbReference type="PROSITE" id="PS51751"/>
    </source>
</evidence>
<dbReference type="InterPro" id="IPR016964">
    <property type="entry name" value="Sigma2_recept"/>
</dbReference>
<dbReference type="EMBL" id="CP051142">
    <property type="protein sequence ID" value="QIX00603.1"/>
    <property type="molecule type" value="Genomic_DNA"/>
</dbReference>
<dbReference type="PIRSF" id="PIRSF031032">
    <property type="entry name" value="TMP_97_prd"/>
    <property type="match status" value="1"/>
</dbReference>
<dbReference type="PANTHER" id="PTHR31204:SF1">
    <property type="entry name" value="SIGMA INTRACELLULAR RECEPTOR 2"/>
    <property type="match status" value="1"/>
</dbReference>
<feature type="transmembrane region" description="Helical" evidence="8">
    <location>
        <begin position="12"/>
        <end position="32"/>
    </location>
</feature>
<dbReference type="InterPro" id="IPR033118">
    <property type="entry name" value="EXPERA"/>
</dbReference>
<evidence type="ECO:0000256" key="5">
    <source>
        <dbReference type="ARBA" id="ARBA00022989"/>
    </source>
</evidence>
<protein>
    <recommendedName>
        <fullName evidence="9">EXPERA domain-containing protein</fullName>
    </recommendedName>
</protein>
<sequence>MSIFQRKLDLLYLVFFILHVPVMFFVDLAPIYPDSIRPQFITDLRAWYITTYSDQFFVKPPAWFTLYMWLELVYHVPVSIWAIGALLRDDPKVPLHLLVFALETALTTATCVADYLSWTGYTTAQKVEIGKLYVPYLVLC</sequence>
<proteinExistence type="inferred from homology"/>
<organism evidence="10 11">
    <name type="scientific">Peltaster fructicola</name>
    <dbReference type="NCBI Taxonomy" id="286661"/>
    <lineage>
        <taxon>Eukaryota</taxon>
        <taxon>Fungi</taxon>
        <taxon>Dikarya</taxon>
        <taxon>Ascomycota</taxon>
        <taxon>Pezizomycotina</taxon>
        <taxon>Dothideomycetes</taxon>
        <taxon>Dothideomycetes incertae sedis</taxon>
        <taxon>Peltaster</taxon>
    </lineage>
</organism>
<reference evidence="10 11" key="1">
    <citation type="journal article" date="2016" name="Sci. Rep.">
        <title>Peltaster fructicola genome reveals evolution from an invasive phytopathogen to an ectophytic parasite.</title>
        <authorList>
            <person name="Xu C."/>
            <person name="Chen H."/>
            <person name="Gleason M.L."/>
            <person name="Xu J.R."/>
            <person name="Liu H."/>
            <person name="Zhang R."/>
            <person name="Sun G."/>
        </authorList>
    </citation>
    <scope>NUCLEOTIDE SEQUENCE [LARGE SCALE GENOMIC DNA]</scope>
    <source>
        <strain evidence="10 11">LNHT1506</strain>
    </source>
</reference>
<keyword evidence="6 7" id="KW-0472">Membrane</keyword>
<keyword evidence="11" id="KW-1185">Reference proteome</keyword>
<keyword evidence="4" id="KW-0256">Endoplasmic reticulum</keyword>
<evidence type="ECO:0000313" key="10">
    <source>
        <dbReference type="EMBL" id="QIX00603.1"/>
    </source>
</evidence>
<evidence type="ECO:0000256" key="7">
    <source>
        <dbReference type="PROSITE-ProRule" id="PRU01087"/>
    </source>
</evidence>
<dbReference type="Pfam" id="PF05241">
    <property type="entry name" value="EBP"/>
    <property type="match status" value="1"/>
</dbReference>
<dbReference type="InterPro" id="IPR051987">
    <property type="entry name" value="Sigma-2_receptor-like"/>
</dbReference>
<evidence type="ECO:0000256" key="8">
    <source>
        <dbReference type="SAM" id="Phobius"/>
    </source>
</evidence>
<dbReference type="PROSITE" id="PS51751">
    <property type="entry name" value="EXPERA"/>
    <property type="match status" value="1"/>
</dbReference>
<feature type="transmembrane region" description="Helical" evidence="8">
    <location>
        <begin position="66"/>
        <end position="87"/>
    </location>
</feature>
<dbReference type="Proteomes" id="UP000503462">
    <property type="component" value="Chromosome 4"/>
</dbReference>
<evidence type="ECO:0000313" key="11">
    <source>
        <dbReference type="Proteomes" id="UP000503462"/>
    </source>
</evidence>
<gene>
    <name evidence="10" type="ORF">AMS68_006120</name>
</gene>
<keyword evidence="3 7" id="KW-0812">Transmembrane</keyword>
<keyword evidence="5 7" id="KW-1133">Transmembrane helix</keyword>
<evidence type="ECO:0000256" key="3">
    <source>
        <dbReference type="ARBA" id="ARBA00022692"/>
    </source>
</evidence>
<evidence type="ECO:0000256" key="2">
    <source>
        <dbReference type="ARBA" id="ARBA00009096"/>
    </source>
</evidence>
<name>A0A6H0Y0R7_9PEZI</name>
<dbReference type="OrthoDB" id="433124at2759"/>
<dbReference type="GO" id="GO:0005789">
    <property type="term" value="C:endoplasmic reticulum membrane"/>
    <property type="evidence" value="ECO:0007669"/>
    <property type="project" value="UniProtKB-SubCell"/>
</dbReference>
<feature type="domain" description="EXPERA" evidence="9">
    <location>
        <begin position="8"/>
        <end position="140"/>
    </location>
</feature>
<evidence type="ECO:0000256" key="6">
    <source>
        <dbReference type="ARBA" id="ARBA00023136"/>
    </source>
</evidence>
<comment type="similarity">
    <text evidence="2">Belongs to the TMEM97/sigma-2 receptor family.</text>
</comment>
<accession>A0A6H0Y0R7</accession>